<organism evidence="3 4">
    <name type="scientific">Penicillium canariense</name>
    <dbReference type="NCBI Taxonomy" id="189055"/>
    <lineage>
        <taxon>Eukaryota</taxon>
        <taxon>Fungi</taxon>
        <taxon>Dikarya</taxon>
        <taxon>Ascomycota</taxon>
        <taxon>Pezizomycotina</taxon>
        <taxon>Eurotiomycetes</taxon>
        <taxon>Eurotiomycetidae</taxon>
        <taxon>Eurotiales</taxon>
        <taxon>Aspergillaceae</taxon>
        <taxon>Penicillium</taxon>
    </lineage>
</organism>
<dbReference type="PANTHER" id="PTHR36167:SF4">
    <property type="entry name" value="FUNGAL N-TERMINAL DOMAIN-CONTAINING PROTEIN"/>
    <property type="match status" value="1"/>
</dbReference>
<feature type="region of interest" description="Disordered" evidence="1">
    <location>
        <begin position="594"/>
        <end position="657"/>
    </location>
</feature>
<evidence type="ECO:0000313" key="3">
    <source>
        <dbReference type="EMBL" id="KAJ5175162.1"/>
    </source>
</evidence>
<keyword evidence="2" id="KW-0472">Membrane</keyword>
<dbReference type="EMBL" id="JAPQKN010000001">
    <property type="protein sequence ID" value="KAJ5175162.1"/>
    <property type="molecule type" value="Genomic_DNA"/>
</dbReference>
<accession>A0A9W9IEW9</accession>
<feature type="transmembrane region" description="Helical" evidence="2">
    <location>
        <begin position="575"/>
        <end position="593"/>
    </location>
</feature>
<dbReference type="OrthoDB" id="5431013at2759"/>
<proteinExistence type="predicted"/>
<evidence type="ECO:0008006" key="5">
    <source>
        <dbReference type="Google" id="ProtNLM"/>
    </source>
</evidence>
<reference evidence="3" key="1">
    <citation type="submission" date="2022-11" db="EMBL/GenBank/DDBJ databases">
        <authorList>
            <person name="Petersen C."/>
        </authorList>
    </citation>
    <scope>NUCLEOTIDE SEQUENCE</scope>
    <source>
        <strain evidence="3">IBT 26290</strain>
    </source>
</reference>
<sequence length="680" mass="77120">MSGLEVIGVVASILQIADLGAKLSVKLCSFYRTVKDANKSMQSLSSDVSLTCSILQELGRVLEQDEQTKLCSQKAFGTAQEVLTECKAAFETIDSAMEKQRQEGARNPVLRGARKITVAFMGPNLDLLRSNLERLKSTMLLMLHVIMYAGQLRQKVVHTPLTNPRGLIQTLIEEKKTNDAKFDRLTRSIEAVKLNSNGPILTAQQTSSTPGSDEELEKYYGLVWKLLHEIDSCQESLEKSRHLRMRNGVVNLHSAEAAIMKHTHGDSFICSYEEAFSFSAGPTPKIPGRIRETQFPGQKVTREKSPPVPRRPLKRREQERLVYRFGGGSETVCITPFDRDAYLSEYVVNGENTGDSELDRDDYYYRRHRRPRPDDSVIASRLQGGHDEVYSSGDSRFLRRERWERDDEEVYRKRHIDEGALAGARVAKVIRNHRKREDEQEPNVHRADRPFADPVLSTTPLVRANKVREDQRNPRAIHYDSDSIGRSPHHNHRRRGRNSRSRSRSRSWSRPRSRSRRYIASSETDSAPNGDDNRRVVARAGLAGAAVAGLVERARSRSRQRRYERERSCSRRRQGVPIATAGLGTAAIVALFAKRKAKRQRQSESPKPPHRALSGPVPEVSRGNSEESSFTGDDIKDEAVEKEPVEEPVEERHPEQISTVSLDEFMLQWTTLSREEIVVE</sequence>
<gene>
    <name evidence="3" type="ORF">N7482_001039</name>
</gene>
<evidence type="ECO:0000256" key="2">
    <source>
        <dbReference type="SAM" id="Phobius"/>
    </source>
</evidence>
<dbReference type="Proteomes" id="UP001149163">
    <property type="component" value="Unassembled WGS sequence"/>
</dbReference>
<keyword evidence="4" id="KW-1185">Reference proteome</keyword>
<evidence type="ECO:0000313" key="4">
    <source>
        <dbReference type="Proteomes" id="UP001149163"/>
    </source>
</evidence>
<dbReference type="GO" id="GO:0006355">
    <property type="term" value="P:regulation of DNA-templated transcription"/>
    <property type="evidence" value="ECO:0007669"/>
    <property type="project" value="InterPro"/>
</dbReference>
<feature type="compositionally biased region" description="Polar residues" evidence="1">
    <location>
        <begin position="622"/>
        <end position="631"/>
    </location>
</feature>
<feature type="compositionally biased region" description="Basic and acidic residues" evidence="1">
    <location>
        <begin position="633"/>
        <end position="655"/>
    </location>
</feature>
<feature type="compositionally biased region" description="Basic and acidic residues" evidence="1">
    <location>
        <begin position="435"/>
        <end position="451"/>
    </location>
</feature>
<reference evidence="3" key="2">
    <citation type="journal article" date="2023" name="IMA Fungus">
        <title>Comparative genomic study of the Penicillium genus elucidates a diverse pangenome and 15 lateral gene transfer events.</title>
        <authorList>
            <person name="Petersen C."/>
            <person name="Sorensen T."/>
            <person name="Nielsen M.R."/>
            <person name="Sondergaard T.E."/>
            <person name="Sorensen J.L."/>
            <person name="Fitzpatrick D.A."/>
            <person name="Frisvad J.C."/>
            <person name="Nielsen K.L."/>
        </authorList>
    </citation>
    <scope>NUCLEOTIDE SEQUENCE</scope>
    <source>
        <strain evidence="3">IBT 26290</strain>
    </source>
</reference>
<dbReference type="PANTHER" id="PTHR36167">
    <property type="entry name" value="C2H2 FINGER DOMAIN TRANSCRIPTION FACTOR (EUROFUNG)-RELATED"/>
    <property type="match status" value="1"/>
</dbReference>
<feature type="region of interest" description="Disordered" evidence="1">
    <location>
        <begin position="433"/>
        <end position="533"/>
    </location>
</feature>
<dbReference type="AlphaFoldDB" id="A0A9W9IEW9"/>
<comment type="caution">
    <text evidence="3">The sequence shown here is derived from an EMBL/GenBank/DDBJ whole genome shotgun (WGS) entry which is preliminary data.</text>
</comment>
<feature type="region of interest" description="Disordered" evidence="1">
    <location>
        <begin position="553"/>
        <end position="576"/>
    </location>
</feature>
<keyword evidence="2" id="KW-1133">Transmembrane helix</keyword>
<dbReference type="GeneID" id="81422340"/>
<name>A0A9W9IEW9_9EURO</name>
<dbReference type="RefSeq" id="XP_056546770.1">
    <property type="nucleotide sequence ID" value="XM_056683164.1"/>
</dbReference>
<dbReference type="InterPro" id="IPR039327">
    <property type="entry name" value="CON7-like"/>
</dbReference>
<keyword evidence="2" id="KW-0812">Transmembrane</keyword>
<protein>
    <recommendedName>
        <fullName evidence="5">Fungal N-terminal domain-containing protein</fullName>
    </recommendedName>
</protein>
<feature type="compositionally biased region" description="Basic and acidic residues" evidence="1">
    <location>
        <begin position="466"/>
        <end position="483"/>
    </location>
</feature>
<evidence type="ECO:0000256" key="1">
    <source>
        <dbReference type="SAM" id="MobiDB-lite"/>
    </source>
</evidence>
<feature type="compositionally biased region" description="Basic residues" evidence="1">
    <location>
        <begin position="487"/>
        <end position="517"/>
    </location>
</feature>